<keyword evidence="1" id="KW-0732">Signal</keyword>
<proteinExistence type="predicted"/>
<reference evidence="2" key="1">
    <citation type="submission" date="2021-01" db="EMBL/GenBank/DDBJ databases">
        <authorList>
            <person name="Corre E."/>
            <person name="Pelletier E."/>
            <person name="Niang G."/>
            <person name="Scheremetjew M."/>
            <person name="Finn R."/>
            <person name="Kale V."/>
            <person name="Holt S."/>
            <person name="Cochrane G."/>
            <person name="Meng A."/>
            <person name="Brown T."/>
            <person name="Cohen L."/>
        </authorList>
    </citation>
    <scope>NUCLEOTIDE SEQUENCE</scope>
    <source>
        <strain evidence="2">308</strain>
    </source>
</reference>
<dbReference type="EMBL" id="HBFR01012891">
    <property type="protein sequence ID" value="CAD8882136.1"/>
    <property type="molecule type" value="Transcribed_RNA"/>
</dbReference>
<feature type="signal peptide" evidence="1">
    <location>
        <begin position="1"/>
        <end position="23"/>
    </location>
</feature>
<dbReference type="AlphaFoldDB" id="A0A7S1FPU1"/>
<gene>
    <name evidence="2" type="ORF">CHYS00102_LOCUS9324</name>
</gene>
<sequence length="570" mass="63295">MIKYPMLFFKVTVFLLSAFTVDSWNLISDARVTNKDVTPVLGRGYSIATGEFHSICLMVNAITDPTSDYHYDFFSIEPSVSLDASYSEKRSGPSLTNPLVKSLEDTKSGTIKGSGHVHHVVSSMNSNRYYTSMDETETSIIGQLTQTLARGNVIQFFQACGPSYIRSLRRTTDITATFTYVSVSVNADLFMNDVIQRESTNYNSSRDRSASIKIGSSISSLHITILAHGLSLNLAASGETDRSLVARDMDDYKTVMDAAFKSMQDPHAGKVISVELVPWTANAAFQNALQIDTPLSRTSYRCYYNESGIPMLQNGDPFPDCSDGTNGNPATTCGYHHNDTELADSLDATKCRNIGTESAVEKELRKFNLVANAELISRLDAIIRKEITYLEIHMNCISDLIMYPRGYDTKLLYSRRRQVEVPDMDVKTLTWKLLAGDSHVMPTGAFLIGDPAPGGDGDAYLFNRKMIQVTDYITFFFEPCMIALGTKKYQIIDGNMHLNHWSGITACNKVMCHLPNTAYDSSSSGCISMSSNATLHDFIQLNSRLDQYCPPMLKQDISMRIDERDATVAT</sequence>
<organism evidence="2">
    <name type="scientific">Corethron hystrix</name>
    <dbReference type="NCBI Taxonomy" id="216773"/>
    <lineage>
        <taxon>Eukaryota</taxon>
        <taxon>Sar</taxon>
        <taxon>Stramenopiles</taxon>
        <taxon>Ochrophyta</taxon>
        <taxon>Bacillariophyta</taxon>
        <taxon>Coscinodiscophyceae</taxon>
        <taxon>Corethrophycidae</taxon>
        <taxon>Corethrales</taxon>
        <taxon>Corethraceae</taxon>
        <taxon>Corethron</taxon>
    </lineage>
</organism>
<evidence type="ECO:0000256" key="1">
    <source>
        <dbReference type="SAM" id="SignalP"/>
    </source>
</evidence>
<name>A0A7S1FPU1_9STRA</name>
<accession>A0A7S1FPU1</accession>
<evidence type="ECO:0000313" key="2">
    <source>
        <dbReference type="EMBL" id="CAD8882136.1"/>
    </source>
</evidence>
<protein>
    <submittedName>
        <fullName evidence="2">Uncharacterized protein</fullName>
    </submittedName>
</protein>
<feature type="chain" id="PRO_5031459724" evidence="1">
    <location>
        <begin position="24"/>
        <end position="570"/>
    </location>
</feature>